<dbReference type="PROSITE" id="PS50206">
    <property type="entry name" value="RHODANESE_3"/>
    <property type="match status" value="1"/>
</dbReference>
<dbReference type="Proteomes" id="UP000187209">
    <property type="component" value="Unassembled WGS sequence"/>
</dbReference>
<dbReference type="SUPFAM" id="SSF52821">
    <property type="entry name" value="Rhodanese/Cell cycle control phosphatase"/>
    <property type="match status" value="1"/>
</dbReference>
<dbReference type="InterPro" id="IPR036873">
    <property type="entry name" value="Rhodanese-like_dom_sf"/>
</dbReference>
<accession>A0A1R2BK54</accession>
<gene>
    <name evidence="2" type="ORF">SteCoe_23326</name>
</gene>
<dbReference type="InterPro" id="IPR001763">
    <property type="entry name" value="Rhodanese-like_dom"/>
</dbReference>
<evidence type="ECO:0000313" key="3">
    <source>
        <dbReference type="Proteomes" id="UP000187209"/>
    </source>
</evidence>
<evidence type="ECO:0000313" key="2">
    <source>
        <dbReference type="EMBL" id="OMJ77144.1"/>
    </source>
</evidence>
<name>A0A1R2BK54_9CILI</name>
<feature type="domain" description="Rhodanese" evidence="1">
    <location>
        <begin position="31"/>
        <end position="100"/>
    </location>
</feature>
<evidence type="ECO:0000259" key="1">
    <source>
        <dbReference type="PROSITE" id="PS50206"/>
    </source>
</evidence>
<organism evidence="2 3">
    <name type="scientific">Stentor coeruleus</name>
    <dbReference type="NCBI Taxonomy" id="5963"/>
    <lineage>
        <taxon>Eukaryota</taxon>
        <taxon>Sar</taxon>
        <taxon>Alveolata</taxon>
        <taxon>Ciliophora</taxon>
        <taxon>Postciliodesmatophora</taxon>
        <taxon>Heterotrichea</taxon>
        <taxon>Heterotrichida</taxon>
        <taxon>Stentoridae</taxon>
        <taxon>Stentor</taxon>
    </lineage>
</organism>
<comment type="caution">
    <text evidence="2">The sequence shown here is derived from an EMBL/GenBank/DDBJ whole genome shotgun (WGS) entry which is preliminary data.</text>
</comment>
<dbReference type="EMBL" id="MPUH01000591">
    <property type="protein sequence ID" value="OMJ77144.1"/>
    <property type="molecule type" value="Genomic_DNA"/>
</dbReference>
<dbReference type="AlphaFoldDB" id="A0A1R2BK54"/>
<keyword evidence="3" id="KW-1185">Reference proteome</keyword>
<reference evidence="2 3" key="1">
    <citation type="submission" date="2016-11" db="EMBL/GenBank/DDBJ databases">
        <title>The macronuclear genome of Stentor coeruleus: a giant cell with tiny introns.</title>
        <authorList>
            <person name="Slabodnick M."/>
            <person name="Ruby J.G."/>
            <person name="Reiff S.B."/>
            <person name="Swart E.C."/>
            <person name="Gosai S."/>
            <person name="Prabakaran S."/>
            <person name="Witkowska E."/>
            <person name="Larue G.E."/>
            <person name="Fisher S."/>
            <person name="Freeman R.M."/>
            <person name="Gunawardena J."/>
            <person name="Chu W."/>
            <person name="Stover N.A."/>
            <person name="Gregory B.D."/>
            <person name="Nowacki M."/>
            <person name="Derisi J."/>
            <person name="Roy S.W."/>
            <person name="Marshall W.F."/>
            <person name="Sood P."/>
        </authorList>
    </citation>
    <scope>NUCLEOTIDE SEQUENCE [LARGE SCALE GENOMIC DNA]</scope>
    <source>
        <strain evidence="2">WM001</strain>
    </source>
</reference>
<protein>
    <recommendedName>
        <fullName evidence="1">Rhodanese domain-containing protein</fullName>
    </recommendedName>
</protein>
<proteinExistence type="predicted"/>
<sequence>MSVFVTVEELLHKGLDNYSLICCCAEFNDPSEHIFGSFLFKVHSKAKQFFQSLRSLDLPQERTIVCYDYSEFIDASKAYWGFVSIGFNARILILRPQLMPILQVISGSPPLIKQKRNLLRNINYDIVTSRYLVVQGNKQYAMIKVNFLNFDIIDEKGNIIDSERIIEYLVTSGIPIPKTKAIFHGRKACIASLLIKHAIDLEITVMIDDYCDVAFRSMSRKRLGLEEFEGEQEFNSNDQDEGIQTFNEALFFSSFVAQTTSRKPTIRADAKCRKCSVF</sequence>